<protein>
    <submittedName>
        <fullName evidence="2">RCG47030</fullName>
    </submittedName>
</protein>
<name>A6KUI9_RAT</name>
<proteinExistence type="predicted"/>
<evidence type="ECO:0000256" key="1">
    <source>
        <dbReference type="SAM" id="MobiDB-lite"/>
    </source>
</evidence>
<sequence length="57" mass="6743">MSKAFQECQKREKRKTGTGSMREEEERGKRRKEKLEGLEEVRIRGKRKVECGGKRGF</sequence>
<dbReference type="Proteomes" id="UP000234681">
    <property type="component" value="Unassembled WGS sequence"/>
</dbReference>
<organism evidence="2 3">
    <name type="scientific">Rattus norvegicus</name>
    <name type="common">Rat</name>
    <dbReference type="NCBI Taxonomy" id="10116"/>
    <lineage>
        <taxon>Eukaryota</taxon>
        <taxon>Metazoa</taxon>
        <taxon>Chordata</taxon>
        <taxon>Craniata</taxon>
        <taxon>Vertebrata</taxon>
        <taxon>Euteleostomi</taxon>
        <taxon>Mammalia</taxon>
        <taxon>Eutheria</taxon>
        <taxon>Euarchontoglires</taxon>
        <taxon>Glires</taxon>
        <taxon>Rodentia</taxon>
        <taxon>Myomorpha</taxon>
        <taxon>Muroidea</taxon>
        <taxon>Muridae</taxon>
        <taxon>Murinae</taxon>
        <taxon>Rattus</taxon>
    </lineage>
</organism>
<evidence type="ECO:0000313" key="2">
    <source>
        <dbReference type="EMBL" id="EDL84478.1"/>
    </source>
</evidence>
<accession>A6KUI9</accession>
<dbReference type="AlphaFoldDB" id="A6KUI9"/>
<gene>
    <name evidence="2" type="ORF">rCG_47030</name>
</gene>
<reference evidence="3" key="1">
    <citation type="submission" date="2005-06" db="EMBL/GenBank/DDBJ databases">
        <authorList>
            <person name="Mural R.J."/>
            <person name="Li P.W."/>
            <person name="Adams M.D."/>
            <person name="Amanatides P.G."/>
            <person name="Baden-Tillson H."/>
            <person name="Barnstead M."/>
            <person name="Chin S.H."/>
            <person name="Dew I."/>
            <person name="Evans C.A."/>
            <person name="Ferriera S."/>
            <person name="Flanigan M."/>
            <person name="Fosler C."/>
            <person name="Glodek A."/>
            <person name="Gu Z."/>
            <person name="Holt R.A."/>
            <person name="Jennings D."/>
            <person name="Kraft C.L."/>
            <person name="Lu F."/>
            <person name="Nguyen T."/>
            <person name="Nusskern D.R."/>
            <person name="Pfannkoch C.M."/>
            <person name="Sitter C."/>
            <person name="Sutton G.G."/>
            <person name="Venter J.C."/>
            <person name="Wang Z."/>
            <person name="Woodage T."/>
            <person name="Zheng X.H."/>
            <person name="Zhong F."/>
        </authorList>
    </citation>
    <scope>NUCLEOTIDE SEQUENCE [LARGE SCALE GENOMIC DNA]</scope>
    <source>
        <strain>BN</strain>
        <strain evidence="3">Sprague-Dawley</strain>
    </source>
</reference>
<evidence type="ECO:0000313" key="3">
    <source>
        <dbReference type="Proteomes" id="UP000234681"/>
    </source>
</evidence>
<feature type="region of interest" description="Disordered" evidence="1">
    <location>
        <begin position="1"/>
        <end position="34"/>
    </location>
</feature>
<feature type="compositionally biased region" description="Basic and acidic residues" evidence="1">
    <location>
        <begin position="21"/>
        <end position="34"/>
    </location>
</feature>
<dbReference type="EMBL" id="CH474185">
    <property type="protein sequence ID" value="EDL84478.1"/>
    <property type="molecule type" value="Genomic_DNA"/>
</dbReference>